<dbReference type="Pfam" id="PF17936">
    <property type="entry name" value="Big_6"/>
    <property type="match status" value="1"/>
</dbReference>
<dbReference type="InterPro" id="IPR054544">
    <property type="entry name" value="Pest_crys_Cry1Aa_dom-IV"/>
</dbReference>
<evidence type="ECO:0000313" key="6">
    <source>
        <dbReference type="Proteomes" id="UP000564536"/>
    </source>
</evidence>
<reference evidence="5 6" key="1">
    <citation type="submission" date="2020-03" db="EMBL/GenBank/DDBJ databases">
        <title>Soil Listeria distribution.</title>
        <authorList>
            <person name="Liao J."/>
            <person name="Wiedmann M."/>
        </authorList>
    </citation>
    <scope>NUCLEOTIDE SEQUENCE [LARGE SCALE GENOMIC DNA]</scope>
    <source>
        <strain evidence="5 6">FSL L7-1523</strain>
    </source>
</reference>
<dbReference type="InterPro" id="IPR013783">
    <property type="entry name" value="Ig-like_fold"/>
</dbReference>
<accession>A0A841Z4Z6</accession>
<feature type="domain" description="Bacterial Ig" evidence="4">
    <location>
        <begin position="607"/>
        <end position="687"/>
    </location>
</feature>
<organism evidence="5 6">
    <name type="scientific">Listeria weihenstephanensis</name>
    <dbReference type="NCBI Taxonomy" id="1006155"/>
    <lineage>
        <taxon>Bacteria</taxon>
        <taxon>Bacillati</taxon>
        <taxon>Bacillota</taxon>
        <taxon>Bacilli</taxon>
        <taxon>Bacillales</taxon>
        <taxon>Listeriaceae</taxon>
        <taxon>Listeria</taxon>
    </lineage>
</organism>
<proteinExistence type="predicted"/>
<feature type="signal peptide" evidence="1">
    <location>
        <begin position="1"/>
        <end position="32"/>
    </location>
</feature>
<dbReference type="Pfam" id="PF20622">
    <property type="entry name" value="Big_15"/>
    <property type="match status" value="3"/>
</dbReference>
<sequence>MNKNIKKVATVILATNVLASTVLTTLPIGTHAAETPVSVASPIVNPIDATSTQITGKADPNATSIKVELHNLNQSVYATYEYTNINADGTFSISTHNLNLVAGKSVFISQIVNGVESPVTKTAVRYPKLQINETTVTTSTKSITVNNPSLYIVETLRIFDADGKLIFGINQIPMTEEALTFNLDLSSYAPGSYIEFAQGYVGTRPEYESLSIPTKIMIYDGSLDKSKSLVDALFVDNDTTKEIKPATTQADIDAAQKALNLVVSTIDKTAMQTAIDKANQGLANLELKQAAQTSVNALFIDGDTSKGIKSDLTQANIDAAKVKVDALVNGADKDALQANIALAQKSLTEQIPKVAAESIKEFSVSSDGKVTLNLDKQQSSNFRYLLIDVYEPTGFARLIADVSNNKDSLDSYTSIVDEDGLIKISTPAMIAPSHRVSVQVFSNDNVVFQKEITFKTDAQLVTEAQTAVSNLFIDGDTSKGIKSDLTQANIDAAQAKVDAITKATDKAAVQAELDKAITAFNYIAPTTIDTLSSNSTKVTGKGEANAPVIIKNGTTTIGTGTVKADGTFEVAIAKQAANATITATVTKASNNKTATASTKVTQAFDYSLTTNPFKMGDTKVTGTVGKNVSKVRLWVNGVVAVQGVINADGTYEFPTAANFIKLVGDKVEVVAVDSKFVEVNRQDVAVSGTSTFDNALTVDKLNLGDKNITGKAGKDVSKVRLWVNDKVVTQATMNADGSYTFPNADKFITSPLDKVEVVAVDSQYKEINRKTVSVPGSDSYGNTFTADTYFIGQNALSGSYGEGTSKVRLWVNGVVVKQADLDIANGTYTLKGIFGLIKNKTDKAEVVFVDAQYKEIKRIDVTVK</sequence>
<feature type="domain" description="Bacterial Ig" evidence="4">
    <location>
        <begin position="696"/>
        <end position="774"/>
    </location>
</feature>
<dbReference type="Gene3D" id="2.60.40.10">
    <property type="entry name" value="Immunoglobulins"/>
    <property type="match status" value="1"/>
</dbReference>
<feature type="domain" description="Pesticidal crystal protein Cry1Aa" evidence="3">
    <location>
        <begin position="462"/>
        <end position="521"/>
    </location>
</feature>
<gene>
    <name evidence="5" type="ORF">HB943_10365</name>
</gene>
<evidence type="ECO:0000259" key="3">
    <source>
        <dbReference type="Pfam" id="PF18449"/>
    </source>
</evidence>
<dbReference type="Pfam" id="PF18449">
    <property type="entry name" value="Endotoxin_C2"/>
    <property type="match status" value="2"/>
</dbReference>
<feature type="chain" id="PRO_5032462254" description="Bacterial Ig domain-containing protein" evidence="1">
    <location>
        <begin position="33"/>
        <end position="864"/>
    </location>
</feature>
<dbReference type="InterPro" id="IPR046746">
    <property type="entry name" value="Big_15"/>
</dbReference>
<dbReference type="Proteomes" id="UP000564536">
    <property type="component" value="Unassembled WGS sequence"/>
</dbReference>
<evidence type="ECO:0008006" key="7">
    <source>
        <dbReference type="Google" id="ProtNLM"/>
    </source>
</evidence>
<keyword evidence="1" id="KW-0732">Signal</keyword>
<feature type="domain" description="Bacterial Ig" evidence="2">
    <location>
        <begin position="525"/>
        <end position="600"/>
    </location>
</feature>
<dbReference type="AlphaFoldDB" id="A0A841Z4Z6"/>
<name>A0A841Z4Z6_9LIST</name>
<evidence type="ECO:0000259" key="2">
    <source>
        <dbReference type="Pfam" id="PF17936"/>
    </source>
</evidence>
<dbReference type="InterPro" id="IPR041498">
    <property type="entry name" value="Big_6"/>
</dbReference>
<evidence type="ECO:0000256" key="1">
    <source>
        <dbReference type="SAM" id="SignalP"/>
    </source>
</evidence>
<feature type="domain" description="Pesticidal crystal protein Cry1Aa" evidence="3">
    <location>
        <begin position="289"/>
        <end position="347"/>
    </location>
</feature>
<dbReference type="RefSeq" id="WP_185426261.1">
    <property type="nucleotide sequence ID" value="NZ_JAARRL010000015.1"/>
</dbReference>
<feature type="domain" description="Bacterial Ig" evidence="4">
    <location>
        <begin position="783"/>
        <end position="864"/>
    </location>
</feature>
<evidence type="ECO:0000259" key="4">
    <source>
        <dbReference type="Pfam" id="PF20622"/>
    </source>
</evidence>
<protein>
    <recommendedName>
        <fullName evidence="7">Bacterial Ig domain-containing protein</fullName>
    </recommendedName>
</protein>
<evidence type="ECO:0000313" key="5">
    <source>
        <dbReference type="EMBL" id="MBC1501011.1"/>
    </source>
</evidence>
<dbReference type="EMBL" id="JAARRL010000015">
    <property type="protein sequence ID" value="MBC1501011.1"/>
    <property type="molecule type" value="Genomic_DNA"/>
</dbReference>
<comment type="caution">
    <text evidence="5">The sequence shown here is derived from an EMBL/GenBank/DDBJ whole genome shotgun (WGS) entry which is preliminary data.</text>
</comment>